<accession>G5KHG5</accession>
<sequence length="128" mass="15356">MHIYINNKISMPDYQETIKESYPVELIKKNGYCFLVYQNEENEKVILKFNNEELTMTRYTNPKTIMQFHKNEVKEMMIPTPLGRQVFLTKTDFFEFSKDTQSLSLHYQLKQAANGNLMANYQMKVEWH</sequence>
<dbReference type="EMBL" id="AEUZ02000001">
    <property type="protein sequence ID" value="EHJ57296.1"/>
    <property type="molecule type" value="Genomic_DNA"/>
</dbReference>
<dbReference type="Proteomes" id="UP000005388">
    <property type="component" value="Unassembled WGS sequence"/>
</dbReference>
<dbReference type="Gene3D" id="2.40.128.20">
    <property type="match status" value="1"/>
</dbReference>
<dbReference type="STRING" id="764291.STRUR_1480"/>
<proteinExistence type="predicted"/>
<dbReference type="SUPFAM" id="SSF50814">
    <property type="entry name" value="Lipocalins"/>
    <property type="match status" value="1"/>
</dbReference>
<name>G5KHG5_9STRE</name>
<dbReference type="RefSeq" id="WP_006740011.1">
    <property type="nucleotide sequence ID" value="NZ_AEUZ02000001.1"/>
</dbReference>
<reference evidence="1 2" key="1">
    <citation type="journal article" date="2014" name="Int. J. Syst. Evol. Microbiol.">
        <title>Phylogenomics and the dynamic genome evolution of the genus Streptococcus.</title>
        <authorList>
            <consortium name="The Broad Institute Genome Sequencing Platform"/>
            <person name="Richards V.P."/>
            <person name="Palmer S.R."/>
            <person name="Pavinski Bitar P.D."/>
            <person name="Qin X."/>
            <person name="Weinstock G.M."/>
            <person name="Highlander S.K."/>
            <person name="Town C.D."/>
            <person name="Burne R.A."/>
            <person name="Stanhope M.J."/>
        </authorList>
    </citation>
    <scope>NUCLEOTIDE SEQUENCE [LARGE SCALE GENOMIC DNA]</scope>
    <source>
        <strain evidence="1 2">2285-97</strain>
    </source>
</reference>
<protein>
    <recommendedName>
        <fullName evidence="3">PF09148 domain protein</fullName>
    </recommendedName>
</protein>
<dbReference type="InterPro" id="IPR015231">
    <property type="entry name" value="DUF1934"/>
</dbReference>
<dbReference type="AlphaFoldDB" id="G5KHG5"/>
<dbReference type="InterPro" id="IPR012674">
    <property type="entry name" value="Calycin"/>
</dbReference>
<evidence type="ECO:0000313" key="1">
    <source>
        <dbReference type="EMBL" id="EHJ57296.1"/>
    </source>
</evidence>
<evidence type="ECO:0000313" key="2">
    <source>
        <dbReference type="Proteomes" id="UP000005388"/>
    </source>
</evidence>
<keyword evidence="2" id="KW-1185">Reference proteome</keyword>
<gene>
    <name evidence="1" type="ORF">STRUR_1480</name>
</gene>
<dbReference type="eggNOG" id="COG4506">
    <property type="taxonomic scope" value="Bacteria"/>
</dbReference>
<dbReference type="Pfam" id="PF09148">
    <property type="entry name" value="DUF1934"/>
    <property type="match status" value="1"/>
</dbReference>
<comment type="caution">
    <text evidence="1">The sequence shown here is derived from an EMBL/GenBank/DDBJ whole genome shotgun (WGS) entry which is preliminary data.</text>
</comment>
<evidence type="ECO:0008006" key="3">
    <source>
        <dbReference type="Google" id="ProtNLM"/>
    </source>
</evidence>
<organism evidence="1 2">
    <name type="scientific">Streptococcus urinalis 2285-97</name>
    <dbReference type="NCBI Taxonomy" id="764291"/>
    <lineage>
        <taxon>Bacteria</taxon>
        <taxon>Bacillati</taxon>
        <taxon>Bacillota</taxon>
        <taxon>Bacilli</taxon>
        <taxon>Lactobacillales</taxon>
        <taxon>Streptococcaceae</taxon>
        <taxon>Streptococcus</taxon>
    </lineage>
</organism>